<dbReference type="PANTHER" id="PTHR36114:SF1">
    <property type="entry name" value="16.7 KDA PROTEIN IN WHIE LOCUS"/>
    <property type="match status" value="1"/>
</dbReference>
<comment type="caution">
    <text evidence="2">The sequence shown here is derived from an EMBL/GenBank/DDBJ whole genome shotgun (WGS) entry which is preliminary data.</text>
</comment>
<gene>
    <name evidence="2" type="ORF">GCM10022214_37480</name>
</gene>
<dbReference type="InterPro" id="IPR052044">
    <property type="entry name" value="PKS_Associated_Protein"/>
</dbReference>
<feature type="domain" description="Cupin type-2" evidence="1">
    <location>
        <begin position="42"/>
        <end position="101"/>
    </location>
</feature>
<dbReference type="InterPro" id="IPR013096">
    <property type="entry name" value="Cupin_2"/>
</dbReference>
<dbReference type="EMBL" id="BAAAZG010000022">
    <property type="protein sequence ID" value="GAA4076582.1"/>
    <property type="molecule type" value="Genomic_DNA"/>
</dbReference>
<keyword evidence="3" id="KW-1185">Reference proteome</keyword>
<reference evidence="3" key="1">
    <citation type="journal article" date="2019" name="Int. J. Syst. Evol. Microbiol.">
        <title>The Global Catalogue of Microorganisms (GCM) 10K type strain sequencing project: providing services to taxonomists for standard genome sequencing and annotation.</title>
        <authorList>
            <consortium name="The Broad Institute Genomics Platform"/>
            <consortium name="The Broad Institute Genome Sequencing Center for Infectious Disease"/>
            <person name="Wu L."/>
            <person name="Ma J."/>
        </authorList>
    </citation>
    <scope>NUCLEOTIDE SEQUENCE [LARGE SCALE GENOMIC DNA]</scope>
    <source>
        <strain evidence="3">JCM 16702</strain>
    </source>
</reference>
<dbReference type="InterPro" id="IPR014710">
    <property type="entry name" value="RmlC-like_jellyroll"/>
</dbReference>
<protein>
    <submittedName>
        <fullName evidence="2">Cupin domain-containing protein</fullName>
    </submittedName>
</protein>
<accession>A0ABP7VXF3</accession>
<proteinExistence type="predicted"/>
<dbReference type="CDD" id="cd02226">
    <property type="entry name" value="cupin_YdbB-like"/>
    <property type="match status" value="1"/>
</dbReference>
<name>A0ABP7VXF3_9ACTN</name>
<dbReference type="SUPFAM" id="SSF51182">
    <property type="entry name" value="RmlC-like cupins"/>
    <property type="match status" value="1"/>
</dbReference>
<dbReference type="Pfam" id="PF07883">
    <property type="entry name" value="Cupin_2"/>
    <property type="match status" value="1"/>
</dbReference>
<dbReference type="PANTHER" id="PTHR36114">
    <property type="entry name" value="16.7 KDA PROTEIN IN WHIE LOCUS"/>
    <property type="match status" value="1"/>
</dbReference>
<evidence type="ECO:0000259" key="1">
    <source>
        <dbReference type="Pfam" id="PF07883"/>
    </source>
</evidence>
<dbReference type="Gene3D" id="2.60.120.10">
    <property type="entry name" value="Jelly Rolls"/>
    <property type="match status" value="1"/>
</dbReference>
<sequence length="119" mass="13604">MTTRHETRPVSIEKVIASLPGPFQQRDLVTANDTVVRIARFEGEFPWHEHEEDELFLCWDGSFRIELDGRTSVPLSAGELFVVPAGTRHRPVAEQLAHVLMIERPETEQYGTRQHVDDA</sequence>
<evidence type="ECO:0000313" key="3">
    <source>
        <dbReference type="Proteomes" id="UP001500683"/>
    </source>
</evidence>
<dbReference type="Proteomes" id="UP001500683">
    <property type="component" value="Unassembled WGS sequence"/>
</dbReference>
<dbReference type="InterPro" id="IPR011051">
    <property type="entry name" value="RmlC_Cupin_sf"/>
</dbReference>
<organism evidence="2 3">
    <name type="scientific">Actinomadura miaoliensis</name>
    <dbReference type="NCBI Taxonomy" id="430685"/>
    <lineage>
        <taxon>Bacteria</taxon>
        <taxon>Bacillati</taxon>
        <taxon>Actinomycetota</taxon>
        <taxon>Actinomycetes</taxon>
        <taxon>Streptosporangiales</taxon>
        <taxon>Thermomonosporaceae</taxon>
        <taxon>Actinomadura</taxon>
    </lineage>
</organism>
<evidence type="ECO:0000313" key="2">
    <source>
        <dbReference type="EMBL" id="GAA4076582.1"/>
    </source>
</evidence>